<evidence type="ECO:0000256" key="2">
    <source>
        <dbReference type="PROSITE-ProRule" id="PRU00708"/>
    </source>
</evidence>
<proteinExistence type="predicted"/>
<evidence type="ECO:0000259" key="6">
    <source>
        <dbReference type="PROSITE" id="PS50878"/>
    </source>
</evidence>
<feature type="transmembrane region" description="Helical" evidence="4">
    <location>
        <begin position="2259"/>
        <end position="2281"/>
    </location>
</feature>
<dbReference type="PANTHER" id="PTHR47447">
    <property type="entry name" value="OS03G0856100 PROTEIN"/>
    <property type="match status" value="1"/>
</dbReference>
<dbReference type="InterPro" id="IPR036397">
    <property type="entry name" value="RNaseH_sf"/>
</dbReference>
<organism evidence="8 9">
    <name type="scientific">Polarella glacialis</name>
    <name type="common">Dinoflagellate</name>
    <dbReference type="NCBI Taxonomy" id="89957"/>
    <lineage>
        <taxon>Eukaryota</taxon>
        <taxon>Sar</taxon>
        <taxon>Alveolata</taxon>
        <taxon>Dinophyceae</taxon>
        <taxon>Suessiales</taxon>
        <taxon>Suessiaceae</taxon>
        <taxon>Polarella</taxon>
    </lineage>
</organism>
<dbReference type="Gene3D" id="3.30.420.10">
    <property type="entry name" value="Ribonuclease H-like superfamily/Ribonuclease H"/>
    <property type="match status" value="1"/>
</dbReference>
<feature type="domain" description="Reverse transcriptase" evidence="6">
    <location>
        <begin position="536"/>
        <end position="795"/>
    </location>
</feature>
<dbReference type="PROSITE" id="PS00108">
    <property type="entry name" value="PROTEIN_KINASE_ST"/>
    <property type="match status" value="1"/>
</dbReference>
<dbReference type="SUPFAM" id="SSF56112">
    <property type="entry name" value="Protein kinase-like (PK-like)"/>
    <property type="match status" value="1"/>
</dbReference>
<dbReference type="NCBIfam" id="TIGR00756">
    <property type="entry name" value="PPR"/>
    <property type="match status" value="1"/>
</dbReference>
<reference evidence="8" key="1">
    <citation type="submission" date="2021-02" db="EMBL/GenBank/DDBJ databases">
        <authorList>
            <person name="Dougan E. K."/>
            <person name="Rhodes N."/>
            <person name="Thang M."/>
            <person name="Chan C."/>
        </authorList>
    </citation>
    <scope>NUCLEOTIDE SEQUENCE</scope>
</reference>
<feature type="region of interest" description="Disordered" evidence="3">
    <location>
        <begin position="1330"/>
        <end position="1360"/>
    </location>
</feature>
<dbReference type="PROSITE" id="PS51375">
    <property type="entry name" value="PPR"/>
    <property type="match status" value="2"/>
</dbReference>
<dbReference type="PROSITE" id="PS50879">
    <property type="entry name" value="RNASE_H_1"/>
    <property type="match status" value="1"/>
</dbReference>
<evidence type="ECO:0000256" key="4">
    <source>
        <dbReference type="SAM" id="Phobius"/>
    </source>
</evidence>
<name>A0A813F7L0_POLGL</name>
<keyword evidence="4" id="KW-0472">Membrane</keyword>
<dbReference type="GO" id="GO:0004523">
    <property type="term" value="F:RNA-DNA hybrid ribonuclease activity"/>
    <property type="evidence" value="ECO:0007669"/>
    <property type="project" value="InterPro"/>
</dbReference>
<feature type="domain" description="Protein kinase" evidence="5">
    <location>
        <begin position="1438"/>
        <end position="1764"/>
    </location>
</feature>
<dbReference type="Gene3D" id="3.60.10.10">
    <property type="entry name" value="Endonuclease/exonuclease/phosphatase"/>
    <property type="match status" value="1"/>
</dbReference>
<dbReference type="InterPro" id="IPR011009">
    <property type="entry name" value="Kinase-like_dom_sf"/>
</dbReference>
<keyword evidence="4" id="KW-1133">Transmembrane helix</keyword>
<dbReference type="EMBL" id="CAJNNV010024355">
    <property type="protein sequence ID" value="CAE8609566.1"/>
    <property type="molecule type" value="Genomic_DNA"/>
</dbReference>
<dbReference type="PANTHER" id="PTHR47447:SF17">
    <property type="entry name" value="OS12G0638900 PROTEIN"/>
    <property type="match status" value="1"/>
</dbReference>
<dbReference type="InterPro" id="IPR005135">
    <property type="entry name" value="Endo/exonuclease/phosphatase"/>
</dbReference>
<dbReference type="SMART" id="SM00220">
    <property type="entry name" value="S_TKc"/>
    <property type="match status" value="1"/>
</dbReference>
<dbReference type="SUPFAM" id="SSF56672">
    <property type="entry name" value="DNA/RNA polymerases"/>
    <property type="match status" value="1"/>
</dbReference>
<dbReference type="PROSITE" id="PS50011">
    <property type="entry name" value="PROTEIN_KINASE_DOM"/>
    <property type="match status" value="1"/>
</dbReference>
<feature type="repeat" description="PPR" evidence="2">
    <location>
        <begin position="2187"/>
        <end position="2221"/>
    </location>
</feature>
<feature type="repeat" description="PPR" evidence="2">
    <location>
        <begin position="2152"/>
        <end position="2186"/>
    </location>
</feature>
<feature type="non-terminal residue" evidence="8">
    <location>
        <position position="2318"/>
    </location>
</feature>
<comment type="caution">
    <text evidence="8">The sequence shown here is derived from an EMBL/GenBank/DDBJ whole genome shotgun (WGS) entry which is preliminary data.</text>
</comment>
<keyword evidence="4" id="KW-0812">Transmembrane</keyword>
<dbReference type="Pfam" id="PF03372">
    <property type="entry name" value="Exo_endo_phos"/>
    <property type="match status" value="1"/>
</dbReference>
<dbReference type="Proteomes" id="UP000654075">
    <property type="component" value="Unassembled WGS sequence"/>
</dbReference>
<dbReference type="Pfam" id="PF00069">
    <property type="entry name" value="Pkinase"/>
    <property type="match status" value="1"/>
</dbReference>
<dbReference type="Gene3D" id="1.25.40.10">
    <property type="entry name" value="Tetratricopeptide repeat domain"/>
    <property type="match status" value="1"/>
</dbReference>
<protein>
    <submittedName>
        <fullName evidence="8">Uncharacterized protein</fullName>
    </submittedName>
</protein>
<evidence type="ECO:0000256" key="1">
    <source>
        <dbReference type="ARBA" id="ARBA00022737"/>
    </source>
</evidence>
<dbReference type="InterPro" id="IPR000477">
    <property type="entry name" value="RT_dom"/>
</dbReference>
<keyword evidence="1" id="KW-0677">Repeat</keyword>
<feature type="non-terminal residue" evidence="8">
    <location>
        <position position="1"/>
    </location>
</feature>
<sequence length="2318" mass="255356">ALIPYHPNFVPAPWNATHGGVGVLVRRGIPVSRGPIDTPLKQKLWDSGRCVHAMIAYGPGNAVLHVFSVYGFTGAHLHPDAMRKNETLLQDVFEAAAELGNVPVLIMGDLNVMPEQSETLQAAISTGAWRDAAVIQASVTNSTPASTCFSSGCEQGHRIDACFLNHVASAAFRDYDLISDTGIPTHSPISLRMHIDCFSQQIRKIFRPRRFPFETWRAWTPADIEQLALDCVNRVSGGWANAVVADDVQHLWELWNSIAERFLIERSELQSSNKKWVKGFQGRGELRSPVASTVTASQFRGQVGAQDTHVRRLLKLVRRCEELARLMQRHSLDTGVGIPARTMNLWRNIQESGRHLLTDACMLASLARQQPLQRENLGTLLVHLRKLAELSATAQRSGRIAAWKAWVLESWSDSPKRIYKWCKGEQSSPTGILADEAGRLTGNAEEIDDLLQRAWGPIFAMHVDGGEPDWEEFEKRFGEHFRSAVMNVSDITGPELRILLKRMGSGQAAGIEGWRVEELAALPDLLLDQLAEFYNVVERTATWPHSLERAVVSLIPKGQGSRPLDLRPISVMSVIYRVWAVRRLQDLKGWQELWATSGQHAFRADHSTEDVFGVLALQVEAALLDGRHLYGLKFDFAKCFDRLPRNILLKLVQRMGMSSRILGPLNTMYLKLVRRFKFAGSVGKEFKATNGILQGCPISVILLNALLSVWARAVEAEVTGVSADTFADDVGVSSYEPASTQLAADLTNEFARLTNQELSIKKSFSFTTAVSMDPVFVAGEALQIKRQADVLGASISFDGSTQAGKSKDKATQATLLANRLFWLPLSWEQKSQVAKALVMGKVLFGSSVADADIMSLKKLRSAIVRALWSKRSRFRCLEIVFTFLAPGHQLDPMWALAHHAFMVAQRMMQRRPELRDVFAAVWRARETERSRLPGPVGKLVAAAKLMGLSWGSAFELRKGDGDTMDVLLSSRGELGHFLREGMRRVCWHRAAERRADMAGLEGAVDVDATVSLLRTRSCEYVHQGILRNILAGSLAFGHRLFKAGILPDDRCRFCSAGCPETALHMFWECPAWQSERGKHSLAIGSYRSDWPNCFKLCGIMTAEVALLPLSSMSEHSVAALATAPDAHLDHDHPAETLLEGKVVVYTDGACIRNQHKALRRAGCGAFWGPGHIQNWSAPLRGHCQTNQRAELQAVVQVLQHEARDVHIKSDSEYVVKGFLHHRLAWRALGWRKVSHRDLWQALDELVEARLPGAVHMSKVKGHATHRDVKAGRVMFIDKTGNDWADFLATTGAAQHAASEHVVQAAKARLLVGRSVQRMMANIVSQRNTIANASRARAEKPDGSSGGSGSGSSSSNSSRASVLTISSDEDCQLVTGLSPCVLGRTARGRRQVVSRVHHQRPSQERLQLHPVLSPSDVSRMTRAAMIPVSRFTAAHADWVLLPARVLQGIRGHEQTNQWRKHSVFSSLTRVKKQNQSEASGMFSARSWNPAILTKQVSSLGNIGDRRSLSLLGRLDVSGCFVSLLEFSSCNGMPGVDAESDALFLVFEEGGESLHDKLKRNSNEGRTLSTSELRHLQWALVTIVYGLHSKGLVHLDIKPPNIVCFKGANGVVKWKLIDLDGCMPTGTRVPLEDIAFSMVYASPELASARLGVINNGVASARLGARAQTLELSRLMDVWSIGMTAMEAIFFTPVLGPWYSEWLSETGSEDKFLNWLADTKTEAVISGDMREALAGIDPDMCDMLRRMLEKDKSKRASINECLAHAWFEPIRQEFLEEVIDEEPPCNTVNEDVVGDKAPGLKCVYLPQKILDALSKEPAPAAAAPTSPSPQAEECPERKMKRSPSYERAASFLPTGLANSAARDKIAPAHAQGSAPAQWLVVLRELLHFDGEKRGSHEPKRQIHKGSNEIPPKFEIMRERSEIRSNGAPRDSTVGHIFRAWYINQNLEPRTQEFGSNYLSSISLTSFVREELSPQSDLANLNQKFAHLTVVWSRGAAQKQRLSIHHALAAVKSDGSASTWGQSGEGGDSSHVKHRLQEGVVQVVVSGGGMGFCSYQFRWVCLHLGSFDGGGDHSRIGHLEPDLGTLARSRSAKGGGKWRCNCGSPSGEVLQVMKDRKLIPDVISYNRAIAAAEEKEQWVVALALLREVLASQLAPDIYTFNSALSACEKGRAWDRALALLREMQQSRVVPDLISFSAAISAAEKGGEWPWALALLSEMAELSLKPGLIAYNAAVSACERGRCWQPVLGLLDAMRRSRLRPDEITYTAAVGAAAACFNWVMALNLLNDMTMQTGTSNLAVLSAALAACGFGMQPWRAVELLPA</sequence>
<dbReference type="GO" id="GO:0004672">
    <property type="term" value="F:protein kinase activity"/>
    <property type="evidence" value="ECO:0007669"/>
    <property type="project" value="InterPro"/>
</dbReference>
<dbReference type="CDD" id="cd09280">
    <property type="entry name" value="RNase_HI_eukaryote_like"/>
    <property type="match status" value="1"/>
</dbReference>
<dbReference type="InterPro" id="IPR002885">
    <property type="entry name" value="PPR_rpt"/>
</dbReference>
<dbReference type="InterPro" id="IPR036691">
    <property type="entry name" value="Endo/exonu/phosph_ase_sf"/>
</dbReference>
<dbReference type="GO" id="GO:0003676">
    <property type="term" value="F:nucleic acid binding"/>
    <property type="evidence" value="ECO:0007669"/>
    <property type="project" value="InterPro"/>
</dbReference>
<evidence type="ECO:0000313" key="9">
    <source>
        <dbReference type="Proteomes" id="UP000654075"/>
    </source>
</evidence>
<dbReference type="Pfam" id="PF00078">
    <property type="entry name" value="RVT_1"/>
    <property type="match status" value="1"/>
</dbReference>
<dbReference type="SUPFAM" id="SSF56219">
    <property type="entry name" value="DNase I-like"/>
    <property type="match status" value="1"/>
</dbReference>
<dbReference type="GO" id="GO:0005524">
    <property type="term" value="F:ATP binding"/>
    <property type="evidence" value="ECO:0007669"/>
    <property type="project" value="InterPro"/>
</dbReference>
<feature type="region of interest" description="Disordered" evidence="3">
    <location>
        <begin position="1813"/>
        <end position="1843"/>
    </location>
</feature>
<feature type="transmembrane region" description="Helical" evidence="4">
    <location>
        <begin position="2293"/>
        <end position="2310"/>
    </location>
</feature>
<evidence type="ECO:0000313" key="8">
    <source>
        <dbReference type="EMBL" id="CAE8609566.1"/>
    </source>
</evidence>
<evidence type="ECO:0000256" key="3">
    <source>
        <dbReference type="SAM" id="MobiDB-lite"/>
    </source>
</evidence>
<dbReference type="InterPro" id="IPR000719">
    <property type="entry name" value="Prot_kinase_dom"/>
</dbReference>
<dbReference type="InterPro" id="IPR012337">
    <property type="entry name" value="RNaseH-like_sf"/>
</dbReference>
<dbReference type="PROSITE" id="PS50878">
    <property type="entry name" value="RT_POL"/>
    <property type="match status" value="1"/>
</dbReference>
<dbReference type="InterPro" id="IPR043502">
    <property type="entry name" value="DNA/RNA_pol_sf"/>
</dbReference>
<dbReference type="Pfam" id="PF13812">
    <property type="entry name" value="PPR_3"/>
    <property type="match status" value="1"/>
</dbReference>
<feature type="compositionally biased region" description="Low complexity" evidence="3">
    <location>
        <begin position="1813"/>
        <end position="1829"/>
    </location>
</feature>
<feature type="domain" description="RNase H type-1" evidence="7">
    <location>
        <begin position="1138"/>
        <end position="1293"/>
    </location>
</feature>
<keyword evidence="9" id="KW-1185">Reference proteome</keyword>
<dbReference type="OrthoDB" id="407198at2759"/>
<dbReference type="InterPro" id="IPR011990">
    <property type="entry name" value="TPR-like_helical_dom_sf"/>
</dbReference>
<dbReference type="InterPro" id="IPR008271">
    <property type="entry name" value="Ser/Thr_kinase_AS"/>
</dbReference>
<dbReference type="Pfam" id="PF00075">
    <property type="entry name" value="RNase_H"/>
    <property type="match status" value="1"/>
</dbReference>
<accession>A0A813F7L0</accession>
<evidence type="ECO:0000259" key="5">
    <source>
        <dbReference type="PROSITE" id="PS50011"/>
    </source>
</evidence>
<dbReference type="Gene3D" id="1.10.510.10">
    <property type="entry name" value="Transferase(Phosphotransferase) domain 1"/>
    <property type="match status" value="1"/>
</dbReference>
<evidence type="ECO:0000259" key="7">
    <source>
        <dbReference type="PROSITE" id="PS50879"/>
    </source>
</evidence>
<dbReference type="SUPFAM" id="SSF53098">
    <property type="entry name" value="Ribonuclease H-like"/>
    <property type="match status" value="1"/>
</dbReference>
<gene>
    <name evidence="8" type="ORF">PGLA1383_LOCUS27393</name>
</gene>
<dbReference type="InterPro" id="IPR002156">
    <property type="entry name" value="RNaseH_domain"/>
</dbReference>